<dbReference type="AlphaFoldDB" id="A0A1E4U1H1"/>
<comment type="similarity">
    <text evidence="1">Belongs to the UPF0047 family.</text>
</comment>
<dbReference type="PROSITE" id="PS01314">
    <property type="entry name" value="UPF0047"/>
    <property type="match status" value="1"/>
</dbReference>
<sequence>MTSSWEQKTFKLKTRTKGCYLVTDEIVANLPELKHYKVGTLNLFMQHTSAALSLNENWDSDVRLDMNDSLDRIVVEHEDYRHSAEGPDDMTGHIKSSLVGASLTIPITNGRLNTGTWQGIWYMEFRRFNHNRSIVATINGLKE</sequence>
<dbReference type="STRING" id="669874.A0A1E4U1H1"/>
<keyword evidence="3" id="KW-1185">Reference proteome</keyword>
<name>A0A1E4U1H1_PACTA</name>
<dbReference type="EMBL" id="KV454011">
    <property type="protein sequence ID" value="ODV97851.1"/>
    <property type="molecule type" value="Genomic_DNA"/>
</dbReference>
<gene>
    <name evidence="2" type="ORF">PACTADRAFT_47699</name>
</gene>
<accession>A0A1E4U1H1</accession>
<dbReference type="InterPro" id="IPR001602">
    <property type="entry name" value="UPF0047_YjbQ-like"/>
</dbReference>
<evidence type="ECO:0000313" key="3">
    <source>
        <dbReference type="Proteomes" id="UP000094236"/>
    </source>
</evidence>
<evidence type="ECO:0000256" key="1">
    <source>
        <dbReference type="ARBA" id="ARBA00005534"/>
    </source>
</evidence>
<protein>
    <recommendedName>
        <fullName evidence="4">Secondary thiamine-phosphate synthase enzyme</fullName>
    </recommendedName>
</protein>
<reference evidence="3" key="1">
    <citation type="submission" date="2016-05" db="EMBL/GenBank/DDBJ databases">
        <title>Comparative genomics of biotechnologically important yeasts.</title>
        <authorList>
            <consortium name="DOE Joint Genome Institute"/>
            <person name="Riley R."/>
            <person name="Haridas S."/>
            <person name="Wolfe K.H."/>
            <person name="Lopes M.R."/>
            <person name="Hittinger C.T."/>
            <person name="Goker M."/>
            <person name="Salamov A."/>
            <person name="Wisecaver J."/>
            <person name="Long T.M."/>
            <person name="Aerts A.L."/>
            <person name="Barry K."/>
            <person name="Choi C."/>
            <person name="Clum A."/>
            <person name="Coughlan A.Y."/>
            <person name="Deshpande S."/>
            <person name="Douglass A.P."/>
            <person name="Hanson S.J."/>
            <person name="Klenk H.-P."/>
            <person name="Labutti K."/>
            <person name="Lapidus A."/>
            <person name="Lindquist E."/>
            <person name="Lipzen A."/>
            <person name="Meier-Kolthoff J.P."/>
            <person name="Ohm R.A."/>
            <person name="Otillar R.P."/>
            <person name="Pangilinan J."/>
            <person name="Peng Y."/>
            <person name="Rokas A."/>
            <person name="Rosa C.A."/>
            <person name="Scheuner C."/>
            <person name="Sibirny A.A."/>
            <person name="Slot J.C."/>
            <person name="Stielow J.B."/>
            <person name="Sun H."/>
            <person name="Kurtzman C.P."/>
            <person name="Blackwell M."/>
            <person name="Grigoriev I.V."/>
            <person name="Jeffries T.W."/>
        </authorList>
    </citation>
    <scope>NUCLEOTIDE SEQUENCE [LARGE SCALE GENOMIC DNA]</scope>
    <source>
        <strain evidence="3">NRRL Y-2460</strain>
    </source>
</reference>
<proteinExistence type="inferred from homology"/>
<organism evidence="2 3">
    <name type="scientific">Pachysolen tannophilus NRRL Y-2460</name>
    <dbReference type="NCBI Taxonomy" id="669874"/>
    <lineage>
        <taxon>Eukaryota</taxon>
        <taxon>Fungi</taxon>
        <taxon>Dikarya</taxon>
        <taxon>Ascomycota</taxon>
        <taxon>Saccharomycotina</taxon>
        <taxon>Pichiomycetes</taxon>
        <taxon>Pachysolenaceae</taxon>
        <taxon>Pachysolen</taxon>
    </lineage>
</organism>
<dbReference type="PIRSF" id="PIRSF004681">
    <property type="entry name" value="UCP004681"/>
    <property type="match status" value="1"/>
</dbReference>
<dbReference type="SUPFAM" id="SSF111038">
    <property type="entry name" value="YjbQ-like"/>
    <property type="match status" value="1"/>
</dbReference>
<evidence type="ECO:0008006" key="4">
    <source>
        <dbReference type="Google" id="ProtNLM"/>
    </source>
</evidence>
<dbReference type="NCBIfam" id="TIGR00149">
    <property type="entry name" value="TIGR00149_YjbQ"/>
    <property type="match status" value="1"/>
</dbReference>
<dbReference type="Pfam" id="PF01894">
    <property type="entry name" value="YjbQ"/>
    <property type="match status" value="1"/>
</dbReference>
<evidence type="ECO:0000313" key="2">
    <source>
        <dbReference type="EMBL" id="ODV97851.1"/>
    </source>
</evidence>
<dbReference type="InterPro" id="IPR035917">
    <property type="entry name" value="YjbQ-like_sf"/>
</dbReference>
<dbReference type="PANTHER" id="PTHR30615">
    <property type="entry name" value="UNCHARACTERIZED PROTEIN YJBQ-RELATED"/>
    <property type="match status" value="1"/>
</dbReference>
<dbReference type="PANTHER" id="PTHR30615:SF8">
    <property type="entry name" value="UPF0047 PROTEIN C4A8.02C"/>
    <property type="match status" value="1"/>
</dbReference>
<dbReference type="OrthoDB" id="10255963at2759"/>
<dbReference type="Gene3D" id="2.60.120.460">
    <property type="entry name" value="YjbQ-like"/>
    <property type="match status" value="1"/>
</dbReference>
<dbReference type="Proteomes" id="UP000094236">
    <property type="component" value="Unassembled WGS sequence"/>
</dbReference>